<sequence length="341" mass="36432">MSAAVTPSSPEWIRPFGRTGLSVSAITAGGGPIGGMPKLFGYDVPDHQGIDLVRKLLHSPIRAVDTSNGYSGGKSERRIGVGIREEGGLPADFLVATKVDACDGDYSGRRIRDSVKESQDRLGLDILPLVQLHDPEFHPVEQFGLPGGAVEALVALRDEGTIGHLGVAGGHTPTLHRMLDLGVFEVLLTHSRLTFLDRGADELIDRATEAGMGVANAAVLGGGLLANRNAKPLYGFRPARPEILAAAAQLHDLADELGVSLPDAAVQLSLRDPRIDTTVVGFSKPERIGKLLSSLEQDIREEFWSRAAELMPDRGLWLDAETLRPDPGSAHRPAASRRRPG</sequence>
<dbReference type="PANTHER" id="PTHR42686">
    <property type="entry name" value="GH17980P-RELATED"/>
    <property type="match status" value="1"/>
</dbReference>
<feature type="region of interest" description="Disordered" evidence="1">
    <location>
        <begin position="321"/>
        <end position="341"/>
    </location>
</feature>
<protein>
    <submittedName>
        <fullName evidence="3">Oxidoreductase</fullName>
    </submittedName>
</protein>
<reference evidence="3" key="1">
    <citation type="journal article" date="2014" name="Int. J. Syst. Evol. Microbiol.">
        <title>Complete genome sequence of Corynebacterium casei LMG S-19264T (=DSM 44701T), isolated from a smear-ripened cheese.</title>
        <authorList>
            <consortium name="US DOE Joint Genome Institute (JGI-PGF)"/>
            <person name="Walter F."/>
            <person name="Albersmeier A."/>
            <person name="Kalinowski J."/>
            <person name="Ruckert C."/>
        </authorList>
    </citation>
    <scope>NUCLEOTIDE SEQUENCE</scope>
    <source>
        <strain evidence="3">CGMCC 4.7306</strain>
    </source>
</reference>
<dbReference type="InterPro" id="IPR020471">
    <property type="entry name" value="AKR"/>
</dbReference>
<dbReference type="CDD" id="cd19090">
    <property type="entry name" value="AKR_AKR15A-like"/>
    <property type="match status" value="1"/>
</dbReference>
<dbReference type="PANTHER" id="PTHR42686:SF1">
    <property type="entry name" value="GH17980P-RELATED"/>
    <property type="match status" value="1"/>
</dbReference>
<evidence type="ECO:0000313" key="3">
    <source>
        <dbReference type="EMBL" id="GGL48285.1"/>
    </source>
</evidence>
<feature type="domain" description="NADP-dependent oxidoreductase" evidence="2">
    <location>
        <begin position="43"/>
        <end position="309"/>
    </location>
</feature>
<reference evidence="3" key="2">
    <citation type="submission" date="2020-09" db="EMBL/GenBank/DDBJ databases">
        <authorList>
            <person name="Sun Q."/>
            <person name="Zhou Y."/>
        </authorList>
    </citation>
    <scope>NUCLEOTIDE SEQUENCE</scope>
    <source>
        <strain evidence="3">CGMCC 4.7306</strain>
    </source>
</reference>
<dbReference type="InterPro" id="IPR023210">
    <property type="entry name" value="NADP_OxRdtase_dom"/>
</dbReference>
<dbReference type="Proteomes" id="UP000613840">
    <property type="component" value="Unassembled WGS sequence"/>
</dbReference>
<proteinExistence type="predicted"/>
<gene>
    <name evidence="3" type="ORF">GCM10011575_02630</name>
</gene>
<dbReference type="GO" id="GO:0005829">
    <property type="term" value="C:cytosol"/>
    <property type="evidence" value="ECO:0007669"/>
    <property type="project" value="TreeGrafter"/>
</dbReference>
<name>A0A917RZN5_9ACTN</name>
<dbReference type="InterPro" id="IPR036812">
    <property type="entry name" value="NAD(P)_OxRdtase_dom_sf"/>
</dbReference>
<dbReference type="EMBL" id="BMMZ01000001">
    <property type="protein sequence ID" value="GGL48285.1"/>
    <property type="molecule type" value="Genomic_DNA"/>
</dbReference>
<dbReference type="Gene3D" id="3.20.20.100">
    <property type="entry name" value="NADP-dependent oxidoreductase domain"/>
    <property type="match status" value="1"/>
</dbReference>
<evidence type="ECO:0000313" key="4">
    <source>
        <dbReference type="Proteomes" id="UP000613840"/>
    </source>
</evidence>
<keyword evidence="4" id="KW-1185">Reference proteome</keyword>
<dbReference type="AlphaFoldDB" id="A0A917RZN5"/>
<comment type="caution">
    <text evidence="3">The sequence shown here is derived from an EMBL/GenBank/DDBJ whole genome shotgun (WGS) entry which is preliminary data.</text>
</comment>
<evidence type="ECO:0000256" key="1">
    <source>
        <dbReference type="SAM" id="MobiDB-lite"/>
    </source>
</evidence>
<evidence type="ECO:0000259" key="2">
    <source>
        <dbReference type="Pfam" id="PF00248"/>
    </source>
</evidence>
<organism evidence="3 4">
    <name type="scientific">Microlunatus endophyticus</name>
    <dbReference type="NCBI Taxonomy" id="1716077"/>
    <lineage>
        <taxon>Bacteria</taxon>
        <taxon>Bacillati</taxon>
        <taxon>Actinomycetota</taxon>
        <taxon>Actinomycetes</taxon>
        <taxon>Propionibacteriales</taxon>
        <taxon>Propionibacteriaceae</taxon>
        <taxon>Microlunatus</taxon>
    </lineage>
</organism>
<dbReference type="GO" id="GO:0016491">
    <property type="term" value="F:oxidoreductase activity"/>
    <property type="evidence" value="ECO:0007669"/>
    <property type="project" value="InterPro"/>
</dbReference>
<accession>A0A917RZN5</accession>
<dbReference type="SUPFAM" id="SSF51430">
    <property type="entry name" value="NAD(P)-linked oxidoreductase"/>
    <property type="match status" value="1"/>
</dbReference>
<dbReference type="RefSeq" id="WP_188893367.1">
    <property type="nucleotide sequence ID" value="NZ_BMMZ01000001.1"/>
</dbReference>
<dbReference type="Pfam" id="PF00248">
    <property type="entry name" value="Aldo_ket_red"/>
    <property type="match status" value="1"/>
</dbReference>